<evidence type="ECO:0000313" key="1">
    <source>
        <dbReference type="EMBL" id="JAG20307.1"/>
    </source>
</evidence>
<protein>
    <submittedName>
        <fullName evidence="1">F-actin-capping protein subunit alpha-1</fullName>
    </submittedName>
</protein>
<organism evidence="1">
    <name type="scientific">Lygus hesperus</name>
    <name type="common">Western plant bug</name>
    <dbReference type="NCBI Taxonomy" id="30085"/>
    <lineage>
        <taxon>Eukaryota</taxon>
        <taxon>Metazoa</taxon>
        <taxon>Ecdysozoa</taxon>
        <taxon>Arthropoda</taxon>
        <taxon>Hexapoda</taxon>
        <taxon>Insecta</taxon>
        <taxon>Pterygota</taxon>
        <taxon>Neoptera</taxon>
        <taxon>Paraneoptera</taxon>
        <taxon>Hemiptera</taxon>
        <taxon>Heteroptera</taxon>
        <taxon>Panheteroptera</taxon>
        <taxon>Cimicomorpha</taxon>
        <taxon>Miridae</taxon>
        <taxon>Mirini</taxon>
        <taxon>Lygus</taxon>
    </lineage>
</organism>
<sequence>MATELFTLPIPNRTHNPLKQLFRMLNSIHTHTLAYIVVDTADAMIQTLFTESWFREPPIVSLRCVQRLEEAVRTVFVGLCHTQVRECVNVTVRIFSHRVIHHLLNYTLHQSLSTIQLWWNIKNHTASSNTNSGTTHPAMASPHTSTFLNLETYSPLSILGLGIKHLRIRLLLTHFTPSTSISKHKQHAIPVAFLWKEVQPVFEDSIELYPTADDVMEASTILSLFCAFLIAGNQFEIVDSFVLAMRTYIETHHPDNVTINALCSSLMRAGIPQTLMDTLRKLYQPTTATNDRYSSYRFTYTPRFMSVDEILSLQHHRYHCYIVIESIQGLETADEEPIALSTAPPTSQPLPFTRPFIQLTLLYAKDATNVLALHMDDQAAKDDRCKEVKRFSTSTSTTNDEESKHSCTWYKVLDITPYMRTSNSFQVELCSSGIFSATHRRIATSPTLSLHILRDQVLTS</sequence>
<accession>A0A0A9XHU9</accession>
<dbReference type="AlphaFoldDB" id="A0A0A9XHU9"/>
<gene>
    <name evidence="1" type="primary">CAPZA1</name>
    <name evidence="1" type="ORF">CM83_101047</name>
    <name evidence="2" type="ORF">g.16848</name>
</gene>
<reference evidence="2" key="3">
    <citation type="journal article" date="2016" name="Gigascience">
        <title>De novo construction of an expanded transcriptome assembly for the western tarnished plant bug, Lygus hesperus.</title>
        <authorList>
            <person name="Tassone E.E."/>
            <person name="Geib S.M."/>
            <person name="Hall B."/>
            <person name="Fabrick J.A."/>
            <person name="Brent C.S."/>
            <person name="Hull J.J."/>
        </authorList>
    </citation>
    <scope>NUCLEOTIDE SEQUENCE</scope>
</reference>
<name>A0A0A9XHU9_LYGHE</name>
<dbReference type="EMBL" id="GDHC01018842">
    <property type="protein sequence ID" value="JAP99786.1"/>
    <property type="molecule type" value="Transcribed_RNA"/>
</dbReference>
<reference evidence="1" key="2">
    <citation type="submission" date="2014-07" db="EMBL/GenBank/DDBJ databases">
        <authorList>
            <person name="Hull J."/>
        </authorList>
    </citation>
    <scope>NUCLEOTIDE SEQUENCE</scope>
</reference>
<dbReference type="EMBL" id="GBHO01023297">
    <property type="protein sequence ID" value="JAG20307.1"/>
    <property type="molecule type" value="Transcribed_RNA"/>
</dbReference>
<proteinExistence type="predicted"/>
<reference evidence="1" key="1">
    <citation type="journal article" date="2014" name="PLoS ONE">
        <title>Transcriptome-Based Identification of ABC Transporters in the Western Tarnished Plant Bug Lygus hesperus.</title>
        <authorList>
            <person name="Hull J.J."/>
            <person name="Chaney K."/>
            <person name="Geib S.M."/>
            <person name="Fabrick J.A."/>
            <person name="Brent C.S."/>
            <person name="Walsh D."/>
            <person name="Lavine L.C."/>
        </authorList>
    </citation>
    <scope>NUCLEOTIDE SEQUENCE</scope>
</reference>
<evidence type="ECO:0000313" key="2">
    <source>
        <dbReference type="EMBL" id="JAP99786.1"/>
    </source>
</evidence>